<dbReference type="InterPro" id="IPR050527">
    <property type="entry name" value="Snail/Krueppel_Znf"/>
</dbReference>
<evidence type="ECO:0000256" key="7">
    <source>
        <dbReference type="PROSITE-ProRule" id="PRU00042"/>
    </source>
</evidence>
<feature type="domain" description="C2H2-type" evidence="8">
    <location>
        <begin position="47"/>
        <end position="74"/>
    </location>
</feature>
<dbReference type="GO" id="GO:0000978">
    <property type="term" value="F:RNA polymerase II cis-regulatory region sequence-specific DNA binding"/>
    <property type="evidence" value="ECO:0007669"/>
    <property type="project" value="TreeGrafter"/>
</dbReference>
<dbReference type="FunFam" id="3.30.160.60:FF:000038">
    <property type="entry name" value="Zinc finger protein 624"/>
    <property type="match status" value="1"/>
</dbReference>
<evidence type="ECO:0000256" key="3">
    <source>
        <dbReference type="ARBA" id="ARBA00022737"/>
    </source>
</evidence>
<dbReference type="Gene3D" id="3.30.160.60">
    <property type="entry name" value="Classic Zinc Finger"/>
    <property type="match status" value="2"/>
</dbReference>
<dbReference type="PROSITE" id="PS50157">
    <property type="entry name" value="ZINC_FINGER_C2H2_2"/>
    <property type="match status" value="2"/>
</dbReference>
<dbReference type="SMART" id="SM00355">
    <property type="entry name" value="ZnF_C2H2"/>
    <property type="match status" value="3"/>
</dbReference>
<accession>A0AA39LS03</accession>
<evidence type="ECO:0000256" key="5">
    <source>
        <dbReference type="ARBA" id="ARBA00022833"/>
    </source>
</evidence>
<sequence length="219" mass="25436">MGDIEKPPKEVHRRIFQCAICLKYYASHRSFRYHSLTSHNDIIVKRHKCEECGKRFASRSSRDSHMLLHTGELPFACELCGQRFRYNGNLKKHKLTHERRLKIEEAQKVDLCSTIRLDSDTEEDGIEIEEKFTPSGISKDRKEFDKKPKDLVVCQEPDPFLNPTGNHVTRLKSDGPLFSKSPAEWAASVSINMDDVLRRMKTAMRSSYHPKEITKNIDF</sequence>
<protein>
    <recommendedName>
        <fullName evidence="8">C2H2-type domain-containing protein</fullName>
    </recommendedName>
</protein>
<keyword evidence="5" id="KW-0862">Zinc</keyword>
<proteinExistence type="predicted"/>
<reference evidence="9" key="1">
    <citation type="submission" date="2023-06" db="EMBL/GenBank/DDBJ databases">
        <title>Genomic analysis of the entomopathogenic nematode Steinernema hermaphroditum.</title>
        <authorList>
            <person name="Schwarz E.M."/>
            <person name="Heppert J.K."/>
            <person name="Baniya A."/>
            <person name="Schwartz H.T."/>
            <person name="Tan C.-H."/>
            <person name="Antoshechkin I."/>
            <person name="Sternberg P.W."/>
            <person name="Goodrich-Blair H."/>
            <person name="Dillman A.R."/>
        </authorList>
    </citation>
    <scope>NUCLEOTIDE SEQUENCE</scope>
    <source>
        <strain evidence="9">PS9179</strain>
        <tissue evidence="9">Whole animal</tissue>
    </source>
</reference>
<dbReference type="SUPFAM" id="SSF57667">
    <property type="entry name" value="beta-beta-alpha zinc fingers"/>
    <property type="match status" value="1"/>
</dbReference>
<dbReference type="GO" id="GO:0000981">
    <property type="term" value="F:DNA-binding transcription factor activity, RNA polymerase II-specific"/>
    <property type="evidence" value="ECO:0007669"/>
    <property type="project" value="TreeGrafter"/>
</dbReference>
<dbReference type="FunFam" id="3.30.160.60:FF:000624">
    <property type="entry name" value="zinc finger protein 697"/>
    <property type="match status" value="1"/>
</dbReference>
<evidence type="ECO:0000259" key="8">
    <source>
        <dbReference type="PROSITE" id="PS50157"/>
    </source>
</evidence>
<dbReference type="AlphaFoldDB" id="A0AA39LS03"/>
<organism evidence="9 10">
    <name type="scientific">Steinernema hermaphroditum</name>
    <dbReference type="NCBI Taxonomy" id="289476"/>
    <lineage>
        <taxon>Eukaryota</taxon>
        <taxon>Metazoa</taxon>
        <taxon>Ecdysozoa</taxon>
        <taxon>Nematoda</taxon>
        <taxon>Chromadorea</taxon>
        <taxon>Rhabditida</taxon>
        <taxon>Tylenchina</taxon>
        <taxon>Panagrolaimomorpha</taxon>
        <taxon>Strongyloidoidea</taxon>
        <taxon>Steinernematidae</taxon>
        <taxon>Steinernema</taxon>
    </lineage>
</organism>
<dbReference type="GO" id="GO:0005634">
    <property type="term" value="C:nucleus"/>
    <property type="evidence" value="ECO:0007669"/>
    <property type="project" value="UniProtKB-SubCell"/>
</dbReference>
<dbReference type="PANTHER" id="PTHR24388:SF54">
    <property type="entry name" value="PROTEIN ESCARGOT"/>
    <property type="match status" value="1"/>
</dbReference>
<evidence type="ECO:0000256" key="2">
    <source>
        <dbReference type="ARBA" id="ARBA00022723"/>
    </source>
</evidence>
<evidence type="ECO:0000256" key="4">
    <source>
        <dbReference type="ARBA" id="ARBA00022771"/>
    </source>
</evidence>
<keyword evidence="10" id="KW-1185">Reference proteome</keyword>
<dbReference type="PANTHER" id="PTHR24388">
    <property type="entry name" value="ZINC FINGER PROTEIN"/>
    <property type="match status" value="1"/>
</dbReference>
<dbReference type="EMBL" id="JAUCMV010000004">
    <property type="protein sequence ID" value="KAK0407134.1"/>
    <property type="molecule type" value="Genomic_DNA"/>
</dbReference>
<keyword evidence="6" id="KW-0539">Nucleus</keyword>
<gene>
    <name evidence="9" type="ORF">QR680_019021</name>
</gene>
<evidence type="ECO:0000313" key="10">
    <source>
        <dbReference type="Proteomes" id="UP001175271"/>
    </source>
</evidence>
<dbReference type="Proteomes" id="UP001175271">
    <property type="component" value="Unassembled WGS sequence"/>
</dbReference>
<keyword evidence="4 7" id="KW-0863">Zinc-finger</keyword>
<dbReference type="Pfam" id="PF00096">
    <property type="entry name" value="zf-C2H2"/>
    <property type="match status" value="2"/>
</dbReference>
<dbReference type="GO" id="GO:0008270">
    <property type="term" value="F:zinc ion binding"/>
    <property type="evidence" value="ECO:0007669"/>
    <property type="project" value="UniProtKB-KW"/>
</dbReference>
<dbReference type="InterPro" id="IPR036236">
    <property type="entry name" value="Znf_C2H2_sf"/>
</dbReference>
<evidence type="ECO:0000256" key="1">
    <source>
        <dbReference type="ARBA" id="ARBA00004123"/>
    </source>
</evidence>
<dbReference type="InterPro" id="IPR013087">
    <property type="entry name" value="Znf_C2H2_type"/>
</dbReference>
<keyword evidence="2" id="KW-0479">Metal-binding</keyword>
<feature type="domain" description="C2H2-type" evidence="8">
    <location>
        <begin position="75"/>
        <end position="102"/>
    </location>
</feature>
<name>A0AA39LS03_9BILA</name>
<evidence type="ECO:0000313" key="9">
    <source>
        <dbReference type="EMBL" id="KAK0407134.1"/>
    </source>
</evidence>
<comment type="subcellular location">
    <subcellularLocation>
        <location evidence="1">Nucleus</location>
    </subcellularLocation>
</comment>
<comment type="caution">
    <text evidence="9">The sequence shown here is derived from an EMBL/GenBank/DDBJ whole genome shotgun (WGS) entry which is preliminary data.</text>
</comment>
<dbReference type="PROSITE" id="PS00028">
    <property type="entry name" value="ZINC_FINGER_C2H2_1"/>
    <property type="match status" value="2"/>
</dbReference>
<keyword evidence="3" id="KW-0677">Repeat</keyword>
<evidence type="ECO:0000256" key="6">
    <source>
        <dbReference type="ARBA" id="ARBA00023242"/>
    </source>
</evidence>